<name>A0A517Y7K1_9BACT</name>
<dbReference type="InterPro" id="IPR013196">
    <property type="entry name" value="HTH_11"/>
</dbReference>
<dbReference type="PANTHER" id="PTHR34580">
    <property type="match status" value="1"/>
</dbReference>
<evidence type="ECO:0000313" key="3">
    <source>
        <dbReference type="Proteomes" id="UP000315017"/>
    </source>
</evidence>
<evidence type="ECO:0000313" key="2">
    <source>
        <dbReference type="EMBL" id="QDU26223.1"/>
    </source>
</evidence>
<dbReference type="EC" id="6.3.4.15" evidence="2"/>
<dbReference type="GO" id="GO:0004077">
    <property type="term" value="F:biotin--[biotin carboxyl-carrier protein] ligase activity"/>
    <property type="evidence" value="ECO:0007669"/>
    <property type="project" value="UniProtKB-EC"/>
</dbReference>
<dbReference type="InterPro" id="IPR036390">
    <property type="entry name" value="WH_DNA-bd_sf"/>
</dbReference>
<dbReference type="Pfam" id="PF08279">
    <property type="entry name" value="HTH_11"/>
    <property type="match status" value="1"/>
</dbReference>
<dbReference type="Gene3D" id="1.10.10.10">
    <property type="entry name" value="Winged helix-like DNA-binding domain superfamily/Winged helix DNA-binding domain"/>
    <property type="match status" value="1"/>
</dbReference>
<dbReference type="Proteomes" id="UP000315017">
    <property type="component" value="Chromosome"/>
</dbReference>
<evidence type="ECO:0000259" key="1">
    <source>
        <dbReference type="Pfam" id="PF08279"/>
    </source>
</evidence>
<accession>A0A517Y7K1</accession>
<dbReference type="KEGG" id="aagg:ETAA8_12980"/>
<dbReference type="PANTHER" id="PTHR34580:SF1">
    <property type="entry name" value="PROTEIN PAFC"/>
    <property type="match status" value="1"/>
</dbReference>
<proteinExistence type="predicted"/>
<sequence length="171" mass="19065">MRTSLQTAEGSVQPGSRVKRLLQLLWILQGNQGWHCSRLAEHFQVSRRTIFRDIQILRDSGIPIHSSGSSIGYQLSNNSLFRCPELEAIELFALKVMHTSPELAKVQVLHRAAEVAVAKLMNAVSGRVRSRVELMNERLKDIVESGAGISSDLRKLDSFLESCLGVATNQR</sequence>
<gene>
    <name evidence="2" type="primary">birA_1</name>
    <name evidence="2" type="ORF">ETAA8_12980</name>
</gene>
<dbReference type="InterPro" id="IPR036388">
    <property type="entry name" value="WH-like_DNA-bd_sf"/>
</dbReference>
<dbReference type="InterPro" id="IPR051534">
    <property type="entry name" value="CBASS_pafABC_assoc_protein"/>
</dbReference>
<reference evidence="2 3" key="1">
    <citation type="submission" date="2019-02" db="EMBL/GenBank/DDBJ databases">
        <title>Deep-cultivation of Planctomycetes and their phenomic and genomic characterization uncovers novel biology.</title>
        <authorList>
            <person name="Wiegand S."/>
            <person name="Jogler M."/>
            <person name="Boedeker C."/>
            <person name="Pinto D."/>
            <person name="Vollmers J."/>
            <person name="Rivas-Marin E."/>
            <person name="Kohn T."/>
            <person name="Peeters S.H."/>
            <person name="Heuer A."/>
            <person name="Rast P."/>
            <person name="Oberbeckmann S."/>
            <person name="Bunk B."/>
            <person name="Jeske O."/>
            <person name="Meyerdierks A."/>
            <person name="Storesund J.E."/>
            <person name="Kallscheuer N."/>
            <person name="Luecker S."/>
            <person name="Lage O.M."/>
            <person name="Pohl T."/>
            <person name="Merkel B.J."/>
            <person name="Hornburger P."/>
            <person name="Mueller R.-W."/>
            <person name="Bruemmer F."/>
            <person name="Labrenz M."/>
            <person name="Spormann A.M."/>
            <person name="Op den Camp H."/>
            <person name="Overmann J."/>
            <person name="Amann R."/>
            <person name="Jetten M.S.M."/>
            <person name="Mascher T."/>
            <person name="Medema M.H."/>
            <person name="Devos D.P."/>
            <person name="Kaster A.-K."/>
            <person name="Ovreas L."/>
            <person name="Rohde M."/>
            <person name="Galperin M.Y."/>
            <person name="Jogler C."/>
        </authorList>
    </citation>
    <scope>NUCLEOTIDE SEQUENCE [LARGE SCALE GENOMIC DNA]</scope>
    <source>
        <strain evidence="2 3">ETA_A8</strain>
    </source>
</reference>
<keyword evidence="2" id="KW-0436">Ligase</keyword>
<protein>
    <submittedName>
        <fullName evidence="2">Bifunctional ligase/repressor BirA</fullName>
        <ecNumber evidence="2">6.3.4.15</ecNumber>
    </submittedName>
</protein>
<keyword evidence="3" id="KW-1185">Reference proteome</keyword>
<dbReference type="EMBL" id="CP036274">
    <property type="protein sequence ID" value="QDU26223.1"/>
    <property type="molecule type" value="Genomic_DNA"/>
</dbReference>
<organism evidence="2 3">
    <name type="scientific">Anatilimnocola aggregata</name>
    <dbReference type="NCBI Taxonomy" id="2528021"/>
    <lineage>
        <taxon>Bacteria</taxon>
        <taxon>Pseudomonadati</taxon>
        <taxon>Planctomycetota</taxon>
        <taxon>Planctomycetia</taxon>
        <taxon>Pirellulales</taxon>
        <taxon>Pirellulaceae</taxon>
        <taxon>Anatilimnocola</taxon>
    </lineage>
</organism>
<feature type="domain" description="Helix-turn-helix type 11" evidence="1">
    <location>
        <begin position="20"/>
        <end position="74"/>
    </location>
</feature>
<dbReference type="SUPFAM" id="SSF46785">
    <property type="entry name" value="Winged helix' DNA-binding domain"/>
    <property type="match status" value="1"/>
</dbReference>
<dbReference type="AlphaFoldDB" id="A0A517Y7K1"/>
<dbReference type="RefSeq" id="WP_202921605.1">
    <property type="nucleotide sequence ID" value="NZ_CP036274.1"/>
</dbReference>